<dbReference type="HOGENOM" id="CLU_2623390_0_0_1"/>
<dbReference type="RefSeq" id="XP_013019089.1">
    <property type="nucleotide sequence ID" value="XM_013163635.1"/>
</dbReference>
<feature type="chain" id="PRO_5004554928" evidence="2">
    <location>
        <begin position="26"/>
        <end position="78"/>
    </location>
</feature>
<feature type="signal peptide" evidence="2">
    <location>
        <begin position="1"/>
        <end position="25"/>
    </location>
</feature>
<gene>
    <name evidence="3" type="ORF">SOCG_03725</name>
</gene>
<dbReference type="AlphaFoldDB" id="S9PWC9"/>
<sequence length="78" mass="8054">MRTFLTSILLVVLCITFANLHGGVAGGIASAEIVKRDSPTPIVEGDIGGTASGAVFRRKTPKPIHEGDPNAPAWGADN</sequence>
<name>S9PWC9_SCHOY</name>
<keyword evidence="2" id="KW-0732">Signal</keyword>
<protein>
    <submittedName>
        <fullName evidence="3">Uncharacterized protein</fullName>
    </submittedName>
</protein>
<evidence type="ECO:0000313" key="3">
    <source>
        <dbReference type="EMBL" id="EPX71788.1"/>
    </source>
</evidence>
<dbReference type="GeneID" id="25032693"/>
<dbReference type="OrthoDB" id="10320729at2759"/>
<dbReference type="EMBL" id="KE503207">
    <property type="protein sequence ID" value="EPX71788.1"/>
    <property type="molecule type" value="Genomic_DNA"/>
</dbReference>
<evidence type="ECO:0000256" key="2">
    <source>
        <dbReference type="SAM" id="SignalP"/>
    </source>
</evidence>
<evidence type="ECO:0000256" key="1">
    <source>
        <dbReference type="SAM" id="MobiDB-lite"/>
    </source>
</evidence>
<dbReference type="Proteomes" id="UP000016088">
    <property type="component" value="Unassembled WGS sequence"/>
</dbReference>
<feature type="region of interest" description="Disordered" evidence="1">
    <location>
        <begin position="59"/>
        <end position="78"/>
    </location>
</feature>
<accession>S9PWC9</accession>
<proteinExistence type="predicted"/>
<evidence type="ECO:0000313" key="4">
    <source>
        <dbReference type="Proteomes" id="UP000016088"/>
    </source>
</evidence>
<reference evidence="3 4" key="1">
    <citation type="journal article" date="2011" name="Science">
        <title>Comparative functional genomics of the fission yeasts.</title>
        <authorList>
            <person name="Rhind N."/>
            <person name="Chen Z."/>
            <person name="Yassour M."/>
            <person name="Thompson D.A."/>
            <person name="Haas B.J."/>
            <person name="Habib N."/>
            <person name="Wapinski I."/>
            <person name="Roy S."/>
            <person name="Lin M.F."/>
            <person name="Heiman D.I."/>
            <person name="Young S.K."/>
            <person name="Furuya K."/>
            <person name="Guo Y."/>
            <person name="Pidoux A."/>
            <person name="Chen H.M."/>
            <person name="Robbertse B."/>
            <person name="Goldberg J.M."/>
            <person name="Aoki K."/>
            <person name="Bayne E.H."/>
            <person name="Berlin A.M."/>
            <person name="Desjardins C.A."/>
            <person name="Dobbs E."/>
            <person name="Dukaj L."/>
            <person name="Fan L."/>
            <person name="FitzGerald M.G."/>
            <person name="French C."/>
            <person name="Gujja S."/>
            <person name="Hansen K."/>
            <person name="Keifenheim D."/>
            <person name="Levin J.Z."/>
            <person name="Mosher R.A."/>
            <person name="Mueller C.A."/>
            <person name="Pfiffner J."/>
            <person name="Priest M."/>
            <person name="Russ C."/>
            <person name="Smialowska A."/>
            <person name="Swoboda P."/>
            <person name="Sykes S.M."/>
            <person name="Vaughn M."/>
            <person name="Vengrova S."/>
            <person name="Yoder R."/>
            <person name="Zeng Q."/>
            <person name="Allshire R."/>
            <person name="Baulcombe D."/>
            <person name="Birren B.W."/>
            <person name="Brown W."/>
            <person name="Ekwall K."/>
            <person name="Kellis M."/>
            <person name="Leatherwood J."/>
            <person name="Levin H."/>
            <person name="Margalit H."/>
            <person name="Martienssen R."/>
            <person name="Nieduszynski C.A."/>
            <person name="Spatafora J.W."/>
            <person name="Friedman N."/>
            <person name="Dalgaard J.Z."/>
            <person name="Baumann P."/>
            <person name="Niki H."/>
            <person name="Regev A."/>
            <person name="Nusbaum C."/>
        </authorList>
    </citation>
    <scope>NUCLEOTIDE SEQUENCE [LARGE SCALE GENOMIC DNA]</scope>
    <source>
        <strain evidence="4">yFS286</strain>
    </source>
</reference>
<dbReference type="VEuPathDB" id="FungiDB:SOCG_03725"/>
<organism evidence="3 4">
    <name type="scientific">Schizosaccharomyces octosporus (strain yFS286)</name>
    <name type="common">Fission yeast</name>
    <name type="synonym">Octosporomyces octosporus</name>
    <dbReference type="NCBI Taxonomy" id="483514"/>
    <lineage>
        <taxon>Eukaryota</taxon>
        <taxon>Fungi</taxon>
        <taxon>Dikarya</taxon>
        <taxon>Ascomycota</taxon>
        <taxon>Taphrinomycotina</taxon>
        <taxon>Schizosaccharomycetes</taxon>
        <taxon>Schizosaccharomycetales</taxon>
        <taxon>Schizosaccharomycetaceae</taxon>
        <taxon>Schizosaccharomyces</taxon>
    </lineage>
</organism>
<keyword evidence="4" id="KW-1185">Reference proteome</keyword>